<dbReference type="InterPro" id="IPR007865">
    <property type="entry name" value="Aminopep_P_N"/>
</dbReference>
<reference evidence="15" key="2">
    <citation type="journal article" date="2023" name="IMA Fungus">
        <title>Comparative genomic study of the Penicillium genus elucidates a diverse pangenome and 15 lateral gene transfer events.</title>
        <authorList>
            <person name="Petersen C."/>
            <person name="Sorensen T."/>
            <person name="Nielsen M.R."/>
            <person name="Sondergaard T.E."/>
            <person name="Sorensen J.L."/>
            <person name="Fitzpatrick D.A."/>
            <person name="Frisvad J.C."/>
            <person name="Nielsen K.L."/>
        </authorList>
    </citation>
    <scope>NUCLEOTIDE SEQUENCE</scope>
    <source>
        <strain evidence="15">IBT 30069</strain>
    </source>
</reference>
<dbReference type="GO" id="GO:0070006">
    <property type="term" value="F:metalloaminopeptidase activity"/>
    <property type="evidence" value="ECO:0007669"/>
    <property type="project" value="InterPro"/>
</dbReference>
<evidence type="ECO:0000256" key="4">
    <source>
        <dbReference type="ARBA" id="ARBA00008766"/>
    </source>
</evidence>
<dbReference type="CDD" id="cd01087">
    <property type="entry name" value="Prolidase"/>
    <property type="match status" value="1"/>
</dbReference>
<evidence type="ECO:0000259" key="14">
    <source>
        <dbReference type="SMART" id="SM01011"/>
    </source>
</evidence>
<keyword evidence="6" id="KW-0031">Aminopeptidase</keyword>
<dbReference type="Gene3D" id="3.40.350.10">
    <property type="entry name" value="Creatinase/prolidase N-terminal domain"/>
    <property type="match status" value="1"/>
</dbReference>
<dbReference type="InterPro" id="IPR036005">
    <property type="entry name" value="Creatinase/aminopeptidase-like"/>
</dbReference>
<dbReference type="PANTHER" id="PTHR43226:SF4">
    <property type="entry name" value="XAA-PRO AMINOPEPTIDASE 3"/>
    <property type="match status" value="1"/>
</dbReference>
<keyword evidence="11" id="KW-0464">Manganese</keyword>
<evidence type="ECO:0000256" key="7">
    <source>
        <dbReference type="ARBA" id="ARBA00022670"/>
    </source>
</evidence>
<dbReference type="Pfam" id="PF00557">
    <property type="entry name" value="Peptidase_M24"/>
    <property type="match status" value="1"/>
</dbReference>
<comment type="cofactor">
    <cofactor evidence="2">
        <name>Mn(2+)</name>
        <dbReference type="ChEBI" id="CHEBI:29035"/>
    </cofactor>
</comment>
<comment type="catalytic activity">
    <reaction evidence="1">
        <text>Release of any N-terminal amino acid, including proline, that is linked to proline, even from a dipeptide or tripeptide.</text>
        <dbReference type="EC" id="3.4.11.9"/>
    </reaction>
</comment>
<organism evidence="15 16">
    <name type="scientific">Penicillium angulare</name>
    <dbReference type="NCBI Taxonomy" id="116970"/>
    <lineage>
        <taxon>Eukaryota</taxon>
        <taxon>Fungi</taxon>
        <taxon>Dikarya</taxon>
        <taxon>Ascomycota</taxon>
        <taxon>Pezizomycotina</taxon>
        <taxon>Eurotiomycetes</taxon>
        <taxon>Eurotiomycetidae</taxon>
        <taxon>Eurotiales</taxon>
        <taxon>Aspergillaceae</taxon>
        <taxon>Penicillium</taxon>
    </lineage>
</organism>
<keyword evidence="16" id="KW-1185">Reference proteome</keyword>
<dbReference type="InterPro" id="IPR052433">
    <property type="entry name" value="X-Pro_dipept-like"/>
</dbReference>
<dbReference type="AlphaFoldDB" id="A0A9W9F578"/>
<sequence>MSMATCRSLVRQCALQLRRSSRLGPSSYPTLSRSQVPLRRTYATSVGAADLKFGQALHETHPHLLSPGELTPGITAIEYAQRRSRLANKLPEGGVAILAASEVKYRAPGIFHEYRQESNFFYLTGFNEPNALAVIVNDGSGDNHTFHLYVREKDPRAELWDGARSGTQAAADVFNADETGNIEDIGNILPKIVARATEVYSDIPTFDGSRSSLNRYLYGPTVASEKLKKFVDHRKVKPLKNILNEMRVFKTENEVVHLRRLGQASGRSFTESMRQTFSMEKDLNSFLEYQFKVNGADGSAFVPVVAGGQNALSIHYTRNDDVLRDGDLVLVDGGGELGGYISDITRTWPVNGKFTDPQRDLYNAVLNVHRSCLALCRESANLSLDKLHGIAENGLKDQLKQLGIDVSGSAMNVLFPHHLGHYIGLDVHDCPGYSRGYNLKAGQCITIEPGIYVPDDERWPAHFRGIGIRIEDSVCVGDDHPIVLTPEAVKEVDDIEALRS</sequence>
<evidence type="ECO:0000256" key="11">
    <source>
        <dbReference type="ARBA" id="ARBA00023211"/>
    </source>
</evidence>
<dbReference type="EMBL" id="JAPQKH010000006">
    <property type="protein sequence ID" value="KAJ5093739.1"/>
    <property type="molecule type" value="Genomic_DNA"/>
</dbReference>
<dbReference type="GO" id="GO:0006508">
    <property type="term" value="P:proteolysis"/>
    <property type="evidence" value="ECO:0007669"/>
    <property type="project" value="UniProtKB-KW"/>
</dbReference>
<keyword evidence="7" id="KW-0645">Protease</keyword>
<evidence type="ECO:0000256" key="9">
    <source>
        <dbReference type="ARBA" id="ARBA00022801"/>
    </source>
</evidence>
<evidence type="ECO:0000256" key="6">
    <source>
        <dbReference type="ARBA" id="ARBA00022438"/>
    </source>
</evidence>
<protein>
    <recommendedName>
        <fullName evidence="5">Xaa-Pro aminopeptidase</fullName>
        <ecNumber evidence="5">3.4.11.9</ecNumber>
    </recommendedName>
    <alternativeName>
        <fullName evidence="12">Aminoacylproline aminopeptidase</fullName>
    </alternativeName>
    <alternativeName>
        <fullName evidence="13">Prolidase</fullName>
    </alternativeName>
</protein>
<evidence type="ECO:0000256" key="3">
    <source>
        <dbReference type="ARBA" id="ARBA00002443"/>
    </source>
</evidence>
<evidence type="ECO:0000256" key="1">
    <source>
        <dbReference type="ARBA" id="ARBA00001424"/>
    </source>
</evidence>
<evidence type="ECO:0000256" key="13">
    <source>
        <dbReference type="ARBA" id="ARBA00032413"/>
    </source>
</evidence>
<dbReference type="Pfam" id="PF05195">
    <property type="entry name" value="AMP_N"/>
    <property type="match status" value="1"/>
</dbReference>
<evidence type="ECO:0000256" key="12">
    <source>
        <dbReference type="ARBA" id="ARBA00030849"/>
    </source>
</evidence>
<comment type="similarity">
    <text evidence="4">Belongs to the peptidase M24B family.</text>
</comment>
<dbReference type="GO" id="GO:0005739">
    <property type="term" value="C:mitochondrion"/>
    <property type="evidence" value="ECO:0007669"/>
    <property type="project" value="TreeGrafter"/>
</dbReference>
<dbReference type="GO" id="GO:0030145">
    <property type="term" value="F:manganese ion binding"/>
    <property type="evidence" value="ECO:0007669"/>
    <property type="project" value="InterPro"/>
</dbReference>
<comment type="caution">
    <text evidence="15">The sequence shown here is derived from an EMBL/GenBank/DDBJ whole genome shotgun (WGS) entry which is preliminary data.</text>
</comment>
<proteinExistence type="inferred from homology"/>
<gene>
    <name evidence="15" type="ORF">N7456_009600</name>
</gene>
<dbReference type="InterPro" id="IPR000994">
    <property type="entry name" value="Pept_M24"/>
</dbReference>
<evidence type="ECO:0000313" key="15">
    <source>
        <dbReference type="EMBL" id="KAJ5093739.1"/>
    </source>
</evidence>
<evidence type="ECO:0000256" key="10">
    <source>
        <dbReference type="ARBA" id="ARBA00023049"/>
    </source>
</evidence>
<name>A0A9W9F578_9EURO</name>
<reference evidence="15" key="1">
    <citation type="submission" date="2022-11" db="EMBL/GenBank/DDBJ databases">
        <authorList>
            <person name="Petersen C."/>
        </authorList>
    </citation>
    <scope>NUCLEOTIDE SEQUENCE</scope>
    <source>
        <strain evidence="15">IBT 30069</strain>
    </source>
</reference>
<evidence type="ECO:0000256" key="2">
    <source>
        <dbReference type="ARBA" id="ARBA00001936"/>
    </source>
</evidence>
<dbReference type="SUPFAM" id="SSF55920">
    <property type="entry name" value="Creatinase/aminopeptidase"/>
    <property type="match status" value="1"/>
</dbReference>
<evidence type="ECO:0000256" key="5">
    <source>
        <dbReference type="ARBA" id="ARBA00012574"/>
    </source>
</evidence>
<evidence type="ECO:0000256" key="8">
    <source>
        <dbReference type="ARBA" id="ARBA00022723"/>
    </source>
</evidence>
<keyword evidence="10" id="KW-0482">Metalloprotease</keyword>
<dbReference type="Proteomes" id="UP001149165">
    <property type="component" value="Unassembled WGS sequence"/>
</dbReference>
<dbReference type="OrthoDB" id="4215474at2759"/>
<accession>A0A9W9F578</accession>
<dbReference type="InterPro" id="IPR029149">
    <property type="entry name" value="Creatin/AminoP/Spt16_N"/>
</dbReference>
<comment type="function">
    <text evidence="3">Catalyzes the removal of a penultimate prolyl residue from the N-termini of peptides.</text>
</comment>
<dbReference type="PANTHER" id="PTHR43226">
    <property type="entry name" value="XAA-PRO AMINOPEPTIDASE 3"/>
    <property type="match status" value="1"/>
</dbReference>
<dbReference type="SMART" id="SM01011">
    <property type="entry name" value="AMP_N"/>
    <property type="match status" value="1"/>
</dbReference>
<dbReference type="SUPFAM" id="SSF53092">
    <property type="entry name" value="Creatinase/prolidase N-terminal domain"/>
    <property type="match status" value="1"/>
</dbReference>
<dbReference type="EC" id="3.4.11.9" evidence="5"/>
<keyword evidence="9" id="KW-0378">Hydrolase</keyword>
<evidence type="ECO:0000313" key="16">
    <source>
        <dbReference type="Proteomes" id="UP001149165"/>
    </source>
</evidence>
<keyword evidence="8" id="KW-0479">Metal-binding</keyword>
<feature type="domain" description="Aminopeptidase P N-terminal" evidence="14">
    <location>
        <begin position="74"/>
        <end position="210"/>
    </location>
</feature>
<dbReference type="Gene3D" id="3.90.230.10">
    <property type="entry name" value="Creatinase/methionine aminopeptidase superfamily"/>
    <property type="match status" value="1"/>
</dbReference>